<accession>A0A2T3A6X1</accession>
<evidence type="ECO:0000256" key="3">
    <source>
        <dbReference type="SAM" id="SignalP"/>
    </source>
</evidence>
<feature type="domain" description="Tyrosinase copper-binding" evidence="4">
    <location>
        <begin position="123"/>
        <end position="140"/>
    </location>
</feature>
<keyword evidence="2" id="KW-0560">Oxidoreductase</keyword>
<dbReference type="EMBL" id="KZ678450">
    <property type="protein sequence ID" value="PSR84012.1"/>
    <property type="molecule type" value="Genomic_DNA"/>
</dbReference>
<name>A0A2T3A6X1_9PEZI</name>
<dbReference type="InterPro" id="IPR008922">
    <property type="entry name" value="Di-copper_centre_dom_sf"/>
</dbReference>
<dbReference type="Gene3D" id="1.10.1280.10">
    <property type="entry name" value="Di-copper center containing domain from catechol oxidase"/>
    <property type="match status" value="1"/>
</dbReference>
<dbReference type="AlphaFoldDB" id="A0A2T3A6X1"/>
<dbReference type="PRINTS" id="PR00092">
    <property type="entry name" value="TYROSINASE"/>
</dbReference>
<evidence type="ECO:0000313" key="6">
    <source>
        <dbReference type="EMBL" id="PSR84012.1"/>
    </source>
</evidence>
<feature type="domain" description="Tyrosinase copper-binding" evidence="5">
    <location>
        <begin position="306"/>
        <end position="317"/>
    </location>
</feature>
<dbReference type="PANTHER" id="PTHR11474">
    <property type="entry name" value="TYROSINASE FAMILY MEMBER"/>
    <property type="match status" value="1"/>
</dbReference>
<evidence type="ECO:0000256" key="2">
    <source>
        <dbReference type="ARBA" id="ARBA00023002"/>
    </source>
</evidence>
<evidence type="ECO:0000259" key="5">
    <source>
        <dbReference type="PROSITE" id="PS00498"/>
    </source>
</evidence>
<organism evidence="6 7">
    <name type="scientific">Coniella lustricola</name>
    <dbReference type="NCBI Taxonomy" id="2025994"/>
    <lineage>
        <taxon>Eukaryota</taxon>
        <taxon>Fungi</taxon>
        <taxon>Dikarya</taxon>
        <taxon>Ascomycota</taxon>
        <taxon>Pezizomycotina</taxon>
        <taxon>Sordariomycetes</taxon>
        <taxon>Sordariomycetidae</taxon>
        <taxon>Diaporthales</taxon>
        <taxon>Schizoparmaceae</taxon>
        <taxon>Coniella</taxon>
    </lineage>
</organism>
<dbReference type="SUPFAM" id="SSF48056">
    <property type="entry name" value="Di-copper centre-containing domain"/>
    <property type="match status" value="1"/>
</dbReference>
<gene>
    <name evidence="6" type="ORF">BD289DRAFT_482993</name>
</gene>
<evidence type="ECO:0000259" key="4">
    <source>
        <dbReference type="PROSITE" id="PS00497"/>
    </source>
</evidence>
<protein>
    <recommendedName>
        <fullName evidence="4 5">Tyrosinase copper-binding domain-containing protein</fullName>
    </recommendedName>
</protein>
<feature type="chain" id="PRO_5015506621" description="Tyrosinase copper-binding domain-containing protein" evidence="3">
    <location>
        <begin position="21"/>
        <end position="383"/>
    </location>
</feature>
<feature type="signal peptide" evidence="3">
    <location>
        <begin position="1"/>
        <end position="20"/>
    </location>
</feature>
<dbReference type="OrthoDB" id="6132182at2759"/>
<dbReference type="GO" id="GO:0016491">
    <property type="term" value="F:oxidoreductase activity"/>
    <property type="evidence" value="ECO:0007669"/>
    <property type="project" value="UniProtKB-KW"/>
</dbReference>
<evidence type="ECO:0000256" key="1">
    <source>
        <dbReference type="ARBA" id="ARBA00022723"/>
    </source>
</evidence>
<keyword evidence="3" id="KW-0732">Signal</keyword>
<keyword evidence="7" id="KW-1185">Reference proteome</keyword>
<dbReference type="Pfam" id="PF00264">
    <property type="entry name" value="Tyrosinase"/>
    <property type="match status" value="1"/>
</dbReference>
<dbReference type="PROSITE" id="PS00497">
    <property type="entry name" value="TYROSINASE_1"/>
    <property type="match status" value="1"/>
</dbReference>
<proteinExistence type="predicted"/>
<dbReference type="InterPro" id="IPR002227">
    <property type="entry name" value="Tyrosinase_Cu-bd"/>
</dbReference>
<dbReference type="InterPro" id="IPR050316">
    <property type="entry name" value="Tyrosinase/Hemocyanin"/>
</dbReference>
<keyword evidence="1" id="KW-0479">Metal-binding</keyword>
<dbReference type="InParanoid" id="A0A2T3A6X1"/>
<dbReference type="Proteomes" id="UP000241462">
    <property type="component" value="Unassembled WGS sequence"/>
</dbReference>
<sequence length="383" mass="43074">MLLSFYFTLFSFSFLSLCTANSNSSQIENAEDLASQRVLILQENYQEYIKKTLQTRQYGCTPDNIVYRREWGQLSKKDRREYIDAVYCLQKKAPWSSKADIPGARSRFDDFAGVHIQETPFVHFSGLFFPFHRYFVWLYETALREECGYSDYQPYWDWTISWEDPRESTVFDGSPYSMGSNGQAVPHGPTNISAFGLNLTLAPATGGGCVYMGPFTPDTYQVHLGPVAFQPYDGDGGLEYNPRCLVRDLSAVWANNTRPTKVLSLLEACDDIGCFDTELEAIDGVHAGGHFAMGGLGLDAYASAGDPAFWLHHAQIDRVWTIWQNQAPAQRTWQTAGTGTAFNEPPSPNVTLDTWINFGVLAAKEQVRKVSSTIDGPFCYMYL</sequence>
<evidence type="ECO:0000313" key="7">
    <source>
        <dbReference type="Proteomes" id="UP000241462"/>
    </source>
</evidence>
<dbReference type="PANTHER" id="PTHR11474:SF125">
    <property type="entry name" value="N-ACETYL-6-HYDROXYTRYPTOPHAN OXIDASE IVOB-RELATED"/>
    <property type="match status" value="1"/>
</dbReference>
<dbReference type="STRING" id="2025994.A0A2T3A6X1"/>
<dbReference type="PROSITE" id="PS00498">
    <property type="entry name" value="TYROSINASE_2"/>
    <property type="match status" value="1"/>
</dbReference>
<dbReference type="GO" id="GO:0046872">
    <property type="term" value="F:metal ion binding"/>
    <property type="evidence" value="ECO:0007669"/>
    <property type="project" value="UniProtKB-KW"/>
</dbReference>
<reference evidence="6 7" key="1">
    <citation type="journal article" date="2018" name="Mycol. Prog.">
        <title>Coniella lustricola, a new species from submerged detritus.</title>
        <authorList>
            <person name="Raudabaugh D.B."/>
            <person name="Iturriaga T."/>
            <person name="Carver A."/>
            <person name="Mondo S."/>
            <person name="Pangilinan J."/>
            <person name="Lipzen A."/>
            <person name="He G."/>
            <person name="Amirebrahimi M."/>
            <person name="Grigoriev I.V."/>
            <person name="Miller A.N."/>
        </authorList>
    </citation>
    <scope>NUCLEOTIDE SEQUENCE [LARGE SCALE GENOMIC DNA]</scope>
    <source>
        <strain evidence="6 7">B22-T-1</strain>
    </source>
</reference>